<dbReference type="AlphaFoldDB" id="A0A5B8WA42"/>
<dbReference type="NCBIfam" id="NF038065">
    <property type="entry name" value="Pr6Pr"/>
    <property type="match status" value="1"/>
</dbReference>
<organism evidence="2 3">
    <name type="scientific">Mucilaginibacter ginsenosidivorax</name>
    <dbReference type="NCBI Taxonomy" id="862126"/>
    <lineage>
        <taxon>Bacteria</taxon>
        <taxon>Pseudomonadati</taxon>
        <taxon>Bacteroidota</taxon>
        <taxon>Sphingobacteriia</taxon>
        <taxon>Sphingobacteriales</taxon>
        <taxon>Sphingobacteriaceae</taxon>
        <taxon>Mucilaginibacter</taxon>
    </lineage>
</organism>
<feature type="transmembrane region" description="Helical" evidence="1">
    <location>
        <begin position="149"/>
        <end position="170"/>
    </location>
</feature>
<reference evidence="2 3" key="1">
    <citation type="journal article" date="2013" name="J. Microbiol.">
        <title>Mucilaginibacter ginsenosidivorax sp. nov., with ginsenoside converting activity isolated from sediment.</title>
        <authorList>
            <person name="Kim J.K."/>
            <person name="Choi T.E."/>
            <person name="Liu Q.M."/>
            <person name="Park H.Y."/>
            <person name="Yi T.H."/>
            <person name="Yoon M.H."/>
            <person name="Kim S.C."/>
            <person name="Im W.T."/>
        </authorList>
    </citation>
    <scope>NUCLEOTIDE SEQUENCE [LARGE SCALE GENOMIC DNA]</scope>
    <source>
        <strain evidence="2 3">KHI28</strain>
    </source>
</reference>
<dbReference type="Proteomes" id="UP000321362">
    <property type="component" value="Chromosome"/>
</dbReference>
<evidence type="ECO:0008006" key="4">
    <source>
        <dbReference type="Google" id="ProtNLM"/>
    </source>
</evidence>
<dbReference type="KEGG" id="mgk:FSB76_25305"/>
<evidence type="ECO:0000313" key="3">
    <source>
        <dbReference type="Proteomes" id="UP000321362"/>
    </source>
</evidence>
<feature type="transmembrane region" description="Helical" evidence="1">
    <location>
        <begin position="119"/>
        <end position="137"/>
    </location>
</feature>
<dbReference type="InterPro" id="IPR049713">
    <property type="entry name" value="Pr6Pr-like"/>
</dbReference>
<sequence>MQKLSKPAFIYAILLALIVWFSVVLQFFISTAAYMQQGRTFGGAIVQIISFFTVLSNILVGLCLVAAVLNKASALKNFFGSSSVNTAVALYITIVGLIFNTVLRSIVHLQGLFALTNELTHVFNPIAFVVFWLFFAPKTKLSWLQAAAWLWYPLLYLIYVLIRGAIYHFYPYPFVDADKLGYQQVAVNSFFVMVAFLLFGCLFLMLNNRLAAKSFQ</sequence>
<keyword evidence="3" id="KW-1185">Reference proteome</keyword>
<accession>A0A5B8WA42</accession>
<evidence type="ECO:0000313" key="2">
    <source>
        <dbReference type="EMBL" id="QEC79108.1"/>
    </source>
</evidence>
<proteinExistence type="predicted"/>
<feature type="transmembrane region" description="Helical" evidence="1">
    <location>
        <begin position="88"/>
        <end position="107"/>
    </location>
</feature>
<keyword evidence="1" id="KW-0812">Transmembrane</keyword>
<dbReference type="EMBL" id="CP042437">
    <property type="protein sequence ID" value="QEC79108.1"/>
    <property type="molecule type" value="Genomic_DNA"/>
</dbReference>
<evidence type="ECO:0000256" key="1">
    <source>
        <dbReference type="SAM" id="Phobius"/>
    </source>
</evidence>
<dbReference type="OrthoDB" id="9809977at2"/>
<dbReference type="RefSeq" id="WP_147058387.1">
    <property type="nucleotide sequence ID" value="NZ_CP042437.1"/>
</dbReference>
<feature type="transmembrane region" description="Helical" evidence="1">
    <location>
        <begin position="182"/>
        <end position="206"/>
    </location>
</feature>
<name>A0A5B8WA42_9SPHI</name>
<keyword evidence="1" id="KW-1133">Transmembrane helix</keyword>
<protein>
    <recommendedName>
        <fullName evidence="4">Pr6Pr family membrane protein</fullName>
    </recommendedName>
</protein>
<gene>
    <name evidence="2" type="ORF">FSB76_25305</name>
</gene>
<feature type="transmembrane region" description="Helical" evidence="1">
    <location>
        <begin position="41"/>
        <end position="67"/>
    </location>
</feature>
<keyword evidence="1" id="KW-0472">Membrane</keyword>
<feature type="transmembrane region" description="Helical" evidence="1">
    <location>
        <begin position="9"/>
        <end position="29"/>
    </location>
</feature>